<evidence type="ECO:0000256" key="5">
    <source>
        <dbReference type="SAM" id="MobiDB-lite"/>
    </source>
</evidence>
<accession>A0AAW1BJC9</accession>
<keyword evidence="3 6" id="KW-1133">Transmembrane helix</keyword>
<dbReference type="GO" id="GO:0006506">
    <property type="term" value="P:GPI anchor biosynthetic process"/>
    <property type="evidence" value="ECO:0007669"/>
    <property type="project" value="TreeGrafter"/>
</dbReference>
<gene>
    <name evidence="8" type="ORF">NXF25_010471</name>
</gene>
<evidence type="ECO:0000256" key="4">
    <source>
        <dbReference type="ARBA" id="ARBA00023136"/>
    </source>
</evidence>
<dbReference type="PANTHER" id="PTHR46346">
    <property type="entry name" value="PHOSPHATIDYLINOSITOL N-ACETYLGLUCOSAMINYLTRANSFERASE SUBUNIT P"/>
    <property type="match status" value="1"/>
</dbReference>
<dbReference type="Proteomes" id="UP001474421">
    <property type="component" value="Unassembled WGS sequence"/>
</dbReference>
<keyword evidence="8" id="KW-0808">Transferase</keyword>
<evidence type="ECO:0000256" key="3">
    <source>
        <dbReference type="ARBA" id="ARBA00022989"/>
    </source>
</evidence>
<keyword evidence="4 6" id="KW-0472">Membrane</keyword>
<comment type="subcellular location">
    <subcellularLocation>
        <location evidence="1">Membrane</location>
        <topology evidence="1">Multi-pass membrane protein</topology>
    </subcellularLocation>
</comment>
<keyword evidence="9" id="KW-1185">Reference proteome</keyword>
<reference evidence="8 9" key="1">
    <citation type="journal article" date="2024" name="Proc. Natl. Acad. Sci. U.S.A.">
        <title>The genetic regulatory architecture and epigenomic basis for age-related changes in rattlesnake venom.</title>
        <authorList>
            <person name="Hogan M.P."/>
            <person name="Holding M.L."/>
            <person name="Nystrom G.S."/>
            <person name="Colston T.J."/>
            <person name="Bartlett D.A."/>
            <person name="Mason A.J."/>
            <person name="Ellsworth S.A."/>
            <person name="Rautsaw R.M."/>
            <person name="Lawrence K.C."/>
            <person name="Strickland J.L."/>
            <person name="He B."/>
            <person name="Fraser P."/>
            <person name="Margres M.J."/>
            <person name="Gilbert D.M."/>
            <person name="Gibbs H.L."/>
            <person name="Parkinson C.L."/>
            <person name="Rokyta D.R."/>
        </authorList>
    </citation>
    <scope>NUCLEOTIDE SEQUENCE [LARGE SCALE GENOMIC DNA]</scope>
    <source>
        <strain evidence="8">DRR0105</strain>
    </source>
</reference>
<keyword evidence="2 6" id="KW-0812">Transmembrane</keyword>
<feature type="domain" description="PIG-P" evidence="7">
    <location>
        <begin position="36"/>
        <end position="142"/>
    </location>
</feature>
<name>A0AAW1BJC9_CROAD</name>
<dbReference type="GO" id="GO:0016757">
    <property type="term" value="F:glycosyltransferase activity"/>
    <property type="evidence" value="ECO:0007669"/>
    <property type="project" value="UniProtKB-KW"/>
</dbReference>
<feature type="transmembrane region" description="Helical" evidence="6">
    <location>
        <begin position="37"/>
        <end position="57"/>
    </location>
</feature>
<dbReference type="InterPro" id="IPR013717">
    <property type="entry name" value="PIG-P"/>
</dbReference>
<evidence type="ECO:0000259" key="7">
    <source>
        <dbReference type="Pfam" id="PF08510"/>
    </source>
</evidence>
<protein>
    <submittedName>
        <fullName evidence="8">Phosphatidylinositol N-acetylglucosaminyltransferase subunit P</fullName>
    </submittedName>
</protein>
<dbReference type="EMBL" id="JAOTOJ010000004">
    <property type="protein sequence ID" value="KAK9402115.1"/>
    <property type="molecule type" value="Genomic_DNA"/>
</dbReference>
<evidence type="ECO:0000313" key="9">
    <source>
        <dbReference type="Proteomes" id="UP001474421"/>
    </source>
</evidence>
<evidence type="ECO:0000256" key="1">
    <source>
        <dbReference type="ARBA" id="ARBA00004141"/>
    </source>
</evidence>
<dbReference type="AlphaFoldDB" id="A0AAW1BJC9"/>
<comment type="caution">
    <text evidence="8">The sequence shown here is derived from an EMBL/GenBank/DDBJ whole genome shotgun (WGS) entry which is preliminary data.</text>
</comment>
<organism evidence="8 9">
    <name type="scientific">Crotalus adamanteus</name>
    <name type="common">Eastern diamondback rattlesnake</name>
    <dbReference type="NCBI Taxonomy" id="8729"/>
    <lineage>
        <taxon>Eukaryota</taxon>
        <taxon>Metazoa</taxon>
        <taxon>Chordata</taxon>
        <taxon>Craniata</taxon>
        <taxon>Vertebrata</taxon>
        <taxon>Euteleostomi</taxon>
        <taxon>Lepidosauria</taxon>
        <taxon>Squamata</taxon>
        <taxon>Bifurcata</taxon>
        <taxon>Unidentata</taxon>
        <taxon>Episquamata</taxon>
        <taxon>Toxicofera</taxon>
        <taxon>Serpentes</taxon>
        <taxon>Colubroidea</taxon>
        <taxon>Viperidae</taxon>
        <taxon>Crotalinae</taxon>
        <taxon>Crotalus</taxon>
    </lineage>
</organism>
<feature type="transmembrane region" description="Helical" evidence="6">
    <location>
        <begin position="77"/>
        <end position="100"/>
    </location>
</feature>
<dbReference type="GO" id="GO:0005783">
    <property type="term" value="C:endoplasmic reticulum"/>
    <property type="evidence" value="ECO:0007669"/>
    <property type="project" value="TreeGrafter"/>
</dbReference>
<proteinExistence type="predicted"/>
<dbReference type="PANTHER" id="PTHR46346:SF1">
    <property type="entry name" value="PHOSPHATIDYLINOSITOL N-ACETYLGLUCOSAMINYLTRANSFERASE SUBUNIT P"/>
    <property type="match status" value="1"/>
</dbReference>
<keyword evidence="8" id="KW-0328">Glycosyltransferase</keyword>
<evidence type="ECO:0000256" key="2">
    <source>
        <dbReference type="ARBA" id="ARBA00022692"/>
    </source>
</evidence>
<evidence type="ECO:0000256" key="6">
    <source>
        <dbReference type="SAM" id="Phobius"/>
    </source>
</evidence>
<dbReference type="InterPro" id="IPR052263">
    <property type="entry name" value="GPI_Anchor_Biosynth"/>
</dbReference>
<sequence length="170" mass="19360">MINLYAFRTFKPFHIFSWDSFGISMVENSPAPLPERAIYGFVLYLGSQFAFILYIVWAYIPESWLFSLGLTYWPQKFWATALPVYLLVAVGIGYVLLFGINMISTAPLNSTDTITDHYAKNQKQKIIQEESIPALRDIPIHETLPRMEQNQEAGHLTRGERNGARGKSPG</sequence>
<evidence type="ECO:0000313" key="8">
    <source>
        <dbReference type="EMBL" id="KAK9402115.1"/>
    </source>
</evidence>
<dbReference type="Pfam" id="PF08510">
    <property type="entry name" value="PIG-P"/>
    <property type="match status" value="1"/>
</dbReference>
<feature type="region of interest" description="Disordered" evidence="5">
    <location>
        <begin position="149"/>
        <end position="170"/>
    </location>
</feature>
<dbReference type="GO" id="GO:0016020">
    <property type="term" value="C:membrane"/>
    <property type="evidence" value="ECO:0007669"/>
    <property type="project" value="UniProtKB-SubCell"/>
</dbReference>